<dbReference type="InterPro" id="IPR038261">
    <property type="entry name" value="GPP34-like_sf"/>
</dbReference>
<keyword evidence="3" id="KW-0446">Lipid-binding</keyword>
<dbReference type="RefSeq" id="WP_377931211.1">
    <property type="nucleotide sequence ID" value="NZ_JBHUEA010000001.1"/>
</dbReference>
<dbReference type="EMBL" id="JBHUEA010000001">
    <property type="protein sequence ID" value="MFD1720004.1"/>
    <property type="molecule type" value="Genomic_DNA"/>
</dbReference>
<sequence>MTLIAEDLLLLLLDDDAGTLPGLWTDVRVPLGAALLADLRLAGAVRAGEPLREDGVPLLPTGRWPSPTVLAEDGARVDDPLLVDALAVVTEEPRTADDLASVLGDGLVERLTDRLVDAGVLERHESKVLGFIPRTRWPAIRTEGEARVRDALRAALVDGAEPDERTRATAALLQALDRVPRTLGLHGAEARDARDRATVLAEDDWPSRTVRDAIAEAATATTLGGGQPGMLLP</sequence>
<comment type="subcellular location">
    <subcellularLocation>
        <location evidence="1">Golgi apparatus membrane</location>
        <topology evidence="1">Peripheral membrane protein</topology>
        <orientation evidence="1">Cytoplasmic side</orientation>
    </subcellularLocation>
</comment>
<dbReference type="InterPro" id="IPR008628">
    <property type="entry name" value="GPP34-like"/>
</dbReference>
<dbReference type="Gene3D" id="1.10.3630.10">
    <property type="entry name" value="yeast vps74-n-term truncation variant domain like"/>
    <property type="match status" value="1"/>
</dbReference>
<evidence type="ECO:0000256" key="3">
    <source>
        <dbReference type="ARBA" id="ARBA00023121"/>
    </source>
</evidence>
<proteinExistence type="predicted"/>
<keyword evidence="6" id="KW-1185">Reference proteome</keyword>
<evidence type="ECO:0000256" key="1">
    <source>
        <dbReference type="ARBA" id="ARBA00004255"/>
    </source>
</evidence>
<accession>A0ABW4LA06</accession>
<dbReference type="Pfam" id="PF05719">
    <property type="entry name" value="GPP34"/>
    <property type="match status" value="1"/>
</dbReference>
<name>A0ABW4LA06_9MICO</name>
<evidence type="ECO:0000256" key="4">
    <source>
        <dbReference type="ARBA" id="ARBA00023136"/>
    </source>
</evidence>
<reference evidence="6" key="1">
    <citation type="journal article" date="2019" name="Int. J. Syst. Evol. Microbiol.">
        <title>The Global Catalogue of Microorganisms (GCM) 10K type strain sequencing project: providing services to taxonomists for standard genome sequencing and annotation.</title>
        <authorList>
            <consortium name="The Broad Institute Genomics Platform"/>
            <consortium name="The Broad Institute Genome Sequencing Center for Infectious Disease"/>
            <person name="Wu L."/>
            <person name="Ma J."/>
        </authorList>
    </citation>
    <scope>NUCLEOTIDE SEQUENCE [LARGE SCALE GENOMIC DNA]</scope>
    <source>
        <strain evidence="6">CGMCC 1.12471</strain>
    </source>
</reference>
<evidence type="ECO:0000313" key="6">
    <source>
        <dbReference type="Proteomes" id="UP001597347"/>
    </source>
</evidence>
<comment type="caution">
    <text evidence="5">The sequence shown here is derived from an EMBL/GenBank/DDBJ whole genome shotgun (WGS) entry which is preliminary data.</text>
</comment>
<protein>
    <submittedName>
        <fullName evidence="5">GPP34 family phosphoprotein</fullName>
    </submittedName>
</protein>
<organism evidence="5 6">
    <name type="scientific">Amnibacterium endophyticum</name>
    <dbReference type="NCBI Taxonomy" id="2109337"/>
    <lineage>
        <taxon>Bacteria</taxon>
        <taxon>Bacillati</taxon>
        <taxon>Actinomycetota</taxon>
        <taxon>Actinomycetes</taxon>
        <taxon>Micrococcales</taxon>
        <taxon>Microbacteriaceae</taxon>
        <taxon>Amnibacterium</taxon>
    </lineage>
</organism>
<gene>
    <name evidence="5" type="ORF">ACFSBI_00440</name>
</gene>
<evidence type="ECO:0000256" key="2">
    <source>
        <dbReference type="ARBA" id="ARBA00023034"/>
    </source>
</evidence>
<keyword evidence="4" id="KW-0472">Membrane</keyword>
<keyword evidence="2" id="KW-0333">Golgi apparatus</keyword>
<evidence type="ECO:0000313" key="5">
    <source>
        <dbReference type="EMBL" id="MFD1720004.1"/>
    </source>
</evidence>
<dbReference type="Proteomes" id="UP001597347">
    <property type="component" value="Unassembled WGS sequence"/>
</dbReference>